<feature type="non-terminal residue" evidence="1">
    <location>
        <position position="45"/>
    </location>
</feature>
<evidence type="ECO:0000313" key="1">
    <source>
        <dbReference type="EMBL" id="RMX55764.1"/>
    </source>
</evidence>
<proteinExistence type="predicted"/>
<gene>
    <name evidence="1" type="ORF">pdam_00020919</name>
</gene>
<accession>A0A3M6UQC6</accession>
<dbReference type="AlphaFoldDB" id="A0A3M6UQC6"/>
<dbReference type="EMBL" id="RCHS01001007">
    <property type="protein sequence ID" value="RMX55764.1"/>
    <property type="molecule type" value="Genomic_DNA"/>
</dbReference>
<sequence>MDELPRDFERILVNSERSTKGLVGRPRLQILQQQLQTLYNDAGFL</sequence>
<reference evidence="1 2" key="1">
    <citation type="journal article" date="2018" name="Sci. Rep.">
        <title>Comparative analysis of the Pocillopora damicornis genome highlights role of immune system in coral evolution.</title>
        <authorList>
            <person name="Cunning R."/>
            <person name="Bay R.A."/>
            <person name="Gillette P."/>
            <person name="Baker A.C."/>
            <person name="Traylor-Knowles N."/>
        </authorList>
    </citation>
    <scope>NUCLEOTIDE SEQUENCE [LARGE SCALE GENOMIC DNA]</scope>
    <source>
        <strain evidence="1">RSMAS</strain>
        <tissue evidence="1">Whole animal</tissue>
    </source>
</reference>
<comment type="caution">
    <text evidence="1">The sequence shown here is derived from an EMBL/GenBank/DDBJ whole genome shotgun (WGS) entry which is preliminary data.</text>
</comment>
<keyword evidence="2" id="KW-1185">Reference proteome</keyword>
<protein>
    <submittedName>
        <fullName evidence="1">Uncharacterized protein</fullName>
    </submittedName>
</protein>
<organism evidence="1 2">
    <name type="scientific">Pocillopora damicornis</name>
    <name type="common">Cauliflower coral</name>
    <name type="synonym">Millepora damicornis</name>
    <dbReference type="NCBI Taxonomy" id="46731"/>
    <lineage>
        <taxon>Eukaryota</taxon>
        <taxon>Metazoa</taxon>
        <taxon>Cnidaria</taxon>
        <taxon>Anthozoa</taxon>
        <taxon>Hexacorallia</taxon>
        <taxon>Scleractinia</taxon>
        <taxon>Astrocoeniina</taxon>
        <taxon>Pocilloporidae</taxon>
        <taxon>Pocillopora</taxon>
    </lineage>
</organism>
<dbReference type="Proteomes" id="UP000275408">
    <property type="component" value="Unassembled WGS sequence"/>
</dbReference>
<evidence type="ECO:0000313" key="2">
    <source>
        <dbReference type="Proteomes" id="UP000275408"/>
    </source>
</evidence>
<name>A0A3M6UQC6_POCDA</name>